<sequence>MYPPKKGPAFKLTVDKDSKSNSGGRRNALLELKVIESVFGILGDDIMREKERDESVARIAEKIEAGAINTVRMETV</sequence>
<comment type="caution">
    <text evidence="2">The sequence shown here is derived from an EMBL/GenBank/DDBJ whole genome shotgun (WGS) entry which is preliminary data.</text>
</comment>
<keyword evidence="3" id="KW-1185">Reference proteome</keyword>
<dbReference type="AlphaFoldDB" id="A0AAE0T737"/>
<proteinExistence type="predicted"/>
<gene>
    <name evidence="2" type="ORF">CHS0354_036281</name>
</gene>
<evidence type="ECO:0000313" key="3">
    <source>
        <dbReference type="Proteomes" id="UP001195483"/>
    </source>
</evidence>
<dbReference type="EMBL" id="JAEAOA010002125">
    <property type="protein sequence ID" value="KAK3604549.1"/>
    <property type="molecule type" value="Genomic_DNA"/>
</dbReference>
<evidence type="ECO:0000313" key="2">
    <source>
        <dbReference type="EMBL" id="KAK3604549.1"/>
    </source>
</evidence>
<feature type="region of interest" description="Disordered" evidence="1">
    <location>
        <begin position="1"/>
        <end position="24"/>
    </location>
</feature>
<dbReference type="Proteomes" id="UP001195483">
    <property type="component" value="Unassembled WGS sequence"/>
</dbReference>
<name>A0AAE0T737_9BIVA</name>
<accession>A0AAE0T737</accession>
<reference evidence="2" key="1">
    <citation type="journal article" date="2021" name="Genome Biol. Evol.">
        <title>A High-Quality Reference Genome for a Parasitic Bivalve with Doubly Uniparental Inheritance (Bivalvia: Unionida).</title>
        <authorList>
            <person name="Smith C.H."/>
        </authorList>
    </citation>
    <scope>NUCLEOTIDE SEQUENCE</scope>
    <source>
        <strain evidence="2">CHS0354</strain>
    </source>
</reference>
<protein>
    <submittedName>
        <fullName evidence="2">Uncharacterized protein</fullName>
    </submittedName>
</protein>
<evidence type="ECO:0000256" key="1">
    <source>
        <dbReference type="SAM" id="MobiDB-lite"/>
    </source>
</evidence>
<organism evidence="2 3">
    <name type="scientific">Potamilus streckersoni</name>
    <dbReference type="NCBI Taxonomy" id="2493646"/>
    <lineage>
        <taxon>Eukaryota</taxon>
        <taxon>Metazoa</taxon>
        <taxon>Spiralia</taxon>
        <taxon>Lophotrochozoa</taxon>
        <taxon>Mollusca</taxon>
        <taxon>Bivalvia</taxon>
        <taxon>Autobranchia</taxon>
        <taxon>Heteroconchia</taxon>
        <taxon>Palaeoheterodonta</taxon>
        <taxon>Unionida</taxon>
        <taxon>Unionoidea</taxon>
        <taxon>Unionidae</taxon>
        <taxon>Ambleminae</taxon>
        <taxon>Lampsilini</taxon>
        <taxon>Potamilus</taxon>
    </lineage>
</organism>
<reference evidence="2" key="2">
    <citation type="journal article" date="2021" name="Genome Biol. Evol.">
        <title>Developing a high-quality reference genome for a parasitic bivalve with doubly uniparental inheritance (Bivalvia: Unionida).</title>
        <authorList>
            <person name="Smith C.H."/>
        </authorList>
    </citation>
    <scope>NUCLEOTIDE SEQUENCE</scope>
    <source>
        <strain evidence="2">CHS0354</strain>
        <tissue evidence="2">Mantle</tissue>
    </source>
</reference>
<reference evidence="2" key="3">
    <citation type="submission" date="2023-05" db="EMBL/GenBank/DDBJ databases">
        <authorList>
            <person name="Smith C.H."/>
        </authorList>
    </citation>
    <scope>NUCLEOTIDE SEQUENCE</scope>
    <source>
        <strain evidence="2">CHS0354</strain>
        <tissue evidence="2">Mantle</tissue>
    </source>
</reference>